<feature type="transmembrane region" description="Helical" evidence="10">
    <location>
        <begin position="259"/>
        <end position="276"/>
    </location>
</feature>
<evidence type="ECO:0000256" key="5">
    <source>
        <dbReference type="ARBA" id="ARBA00023053"/>
    </source>
</evidence>
<protein>
    <recommendedName>
        <fullName evidence="9">Sodium/hydrogen exchanger</fullName>
    </recommendedName>
</protein>
<dbReference type="GO" id="GO:0000329">
    <property type="term" value="C:fungal-type vacuole membrane"/>
    <property type="evidence" value="ECO:0007669"/>
    <property type="project" value="TreeGrafter"/>
</dbReference>
<keyword evidence="2 9" id="KW-0813">Transport</keyword>
<dbReference type="Proteomes" id="UP001211065">
    <property type="component" value="Unassembled WGS sequence"/>
</dbReference>
<organism evidence="12 13">
    <name type="scientific">Clydaea vesicula</name>
    <dbReference type="NCBI Taxonomy" id="447962"/>
    <lineage>
        <taxon>Eukaryota</taxon>
        <taxon>Fungi</taxon>
        <taxon>Fungi incertae sedis</taxon>
        <taxon>Chytridiomycota</taxon>
        <taxon>Chytridiomycota incertae sedis</taxon>
        <taxon>Chytridiomycetes</taxon>
        <taxon>Lobulomycetales</taxon>
        <taxon>Lobulomycetaceae</taxon>
        <taxon>Clydaea</taxon>
    </lineage>
</organism>
<evidence type="ECO:0000256" key="1">
    <source>
        <dbReference type="ARBA" id="ARBA00004141"/>
    </source>
</evidence>
<feature type="transmembrane region" description="Helical" evidence="10">
    <location>
        <begin position="346"/>
        <end position="365"/>
    </location>
</feature>
<dbReference type="GO" id="GO:0005770">
    <property type="term" value="C:late endosome"/>
    <property type="evidence" value="ECO:0007669"/>
    <property type="project" value="TreeGrafter"/>
</dbReference>
<dbReference type="GO" id="GO:0015385">
    <property type="term" value="F:sodium:proton antiporter activity"/>
    <property type="evidence" value="ECO:0007669"/>
    <property type="project" value="InterPro"/>
</dbReference>
<evidence type="ECO:0000313" key="12">
    <source>
        <dbReference type="EMBL" id="KAJ3224736.1"/>
    </source>
</evidence>
<evidence type="ECO:0000256" key="4">
    <source>
        <dbReference type="ARBA" id="ARBA00022989"/>
    </source>
</evidence>
<dbReference type="PRINTS" id="PR01084">
    <property type="entry name" value="NAHEXCHNGR"/>
</dbReference>
<feature type="transmembrane region" description="Helical" evidence="10">
    <location>
        <begin position="217"/>
        <end position="247"/>
    </location>
</feature>
<evidence type="ECO:0000256" key="9">
    <source>
        <dbReference type="RuleBase" id="RU003722"/>
    </source>
</evidence>
<accession>A0AAD5XXS2</accession>
<keyword evidence="4 10" id="KW-1133">Transmembrane helix</keyword>
<dbReference type="Gene3D" id="6.10.140.1330">
    <property type="match status" value="1"/>
</dbReference>
<comment type="caution">
    <text evidence="12">The sequence shown here is derived from an EMBL/GenBank/DDBJ whole genome shotgun (WGS) entry which is preliminary data.</text>
</comment>
<feature type="domain" description="Cation/H+ exchanger transmembrane" evidence="11">
    <location>
        <begin position="41"/>
        <end position="441"/>
    </location>
</feature>
<keyword evidence="7 10" id="KW-0472">Membrane</keyword>
<evidence type="ECO:0000256" key="8">
    <source>
        <dbReference type="ARBA" id="ARBA00023201"/>
    </source>
</evidence>
<proteinExistence type="inferred from homology"/>
<feature type="transmembrane region" description="Helical" evidence="10">
    <location>
        <begin position="183"/>
        <end position="205"/>
    </location>
</feature>
<dbReference type="PANTHER" id="PTHR10110:SF187">
    <property type="entry name" value="SODIUM_HYDROGEN EXCHANGER"/>
    <property type="match status" value="1"/>
</dbReference>
<evidence type="ECO:0000259" key="11">
    <source>
        <dbReference type="Pfam" id="PF00999"/>
    </source>
</evidence>
<feature type="transmembrane region" description="Helical" evidence="10">
    <location>
        <begin position="314"/>
        <end position="334"/>
    </location>
</feature>
<feature type="transmembrane region" description="Helical" evidence="10">
    <location>
        <begin position="93"/>
        <end position="110"/>
    </location>
</feature>
<dbReference type="NCBIfam" id="TIGR00840">
    <property type="entry name" value="b_cpa1"/>
    <property type="match status" value="1"/>
</dbReference>
<keyword evidence="13" id="KW-1185">Reference proteome</keyword>
<dbReference type="GO" id="GO:0015386">
    <property type="term" value="F:potassium:proton antiporter activity"/>
    <property type="evidence" value="ECO:0007669"/>
    <property type="project" value="TreeGrafter"/>
</dbReference>
<reference evidence="12" key="1">
    <citation type="submission" date="2020-05" db="EMBL/GenBank/DDBJ databases">
        <title>Phylogenomic resolution of chytrid fungi.</title>
        <authorList>
            <person name="Stajich J.E."/>
            <person name="Amses K."/>
            <person name="Simmons R."/>
            <person name="Seto K."/>
            <person name="Myers J."/>
            <person name="Bonds A."/>
            <person name="Quandt C.A."/>
            <person name="Barry K."/>
            <person name="Liu P."/>
            <person name="Grigoriev I."/>
            <person name="Longcore J.E."/>
            <person name="James T.Y."/>
        </authorList>
    </citation>
    <scope>NUCLEOTIDE SEQUENCE</scope>
    <source>
        <strain evidence="12">JEL0476</strain>
    </source>
</reference>
<comment type="similarity">
    <text evidence="9">Belongs to the monovalent cation:proton antiporter 1 (CPA1) transporter (TC 2.A.36) family.</text>
</comment>
<keyword evidence="9" id="KW-0050">Antiport</keyword>
<comment type="subcellular location">
    <subcellularLocation>
        <location evidence="1">Membrane</location>
        <topology evidence="1">Multi-pass membrane protein</topology>
    </subcellularLocation>
</comment>
<name>A0AAD5XXS2_9FUNG</name>
<dbReference type="EMBL" id="JADGJW010000083">
    <property type="protein sequence ID" value="KAJ3224736.1"/>
    <property type="molecule type" value="Genomic_DNA"/>
</dbReference>
<keyword evidence="3 9" id="KW-0812">Transmembrane</keyword>
<dbReference type="GO" id="GO:0007035">
    <property type="term" value="P:vacuolar acidification"/>
    <property type="evidence" value="ECO:0007669"/>
    <property type="project" value="TreeGrafter"/>
</dbReference>
<keyword evidence="6 9" id="KW-0406">Ion transport</keyword>
<dbReference type="Pfam" id="PF00999">
    <property type="entry name" value="Na_H_Exchanger"/>
    <property type="match status" value="1"/>
</dbReference>
<feature type="transmembrane region" description="Helical" evidence="10">
    <location>
        <begin position="417"/>
        <end position="441"/>
    </location>
</feature>
<dbReference type="InterPro" id="IPR006153">
    <property type="entry name" value="Cation/H_exchanger_TM"/>
</dbReference>
<evidence type="ECO:0000256" key="6">
    <source>
        <dbReference type="ARBA" id="ARBA00023065"/>
    </source>
</evidence>
<evidence type="ECO:0000313" key="13">
    <source>
        <dbReference type="Proteomes" id="UP001211065"/>
    </source>
</evidence>
<feature type="transmembrane region" description="Helical" evidence="10">
    <location>
        <begin position="29"/>
        <end position="50"/>
    </location>
</feature>
<feature type="transmembrane region" description="Helical" evidence="10">
    <location>
        <begin position="385"/>
        <end position="405"/>
    </location>
</feature>
<feature type="transmembrane region" description="Helical" evidence="10">
    <location>
        <begin position="122"/>
        <end position="144"/>
    </location>
</feature>
<keyword evidence="8 9" id="KW-0739">Sodium transport</keyword>
<evidence type="ECO:0000256" key="3">
    <source>
        <dbReference type="ARBA" id="ARBA00022692"/>
    </source>
</evidence>
<feature type="transmembrane region" description="Helical" evidence="10">
    <location>
        <begin position="62"/>
        <end position="81"/>
    </location>
</feature>
<evidence type="ECO:0000256" key="7">
    <source>
        <dbReference type="ARBA" id="ARBA00023136"/>
    </source>
</evidence>
<sequence>MTIENAVEVTLEVPSHDDVSGHDDSTHALYVRSIFMLILIIITINLHGFVHKIKFHYISETALTIILGLVVATLFTTLSYTDENTTIQLSSKFFYMVLLPPIIFEGGFNLRRVSFFKNFLSIFSLAFVGALYSTAVTSILMYYLSKLAFPLSLIESLVFGSMISSTDPVTVLSLLPSTVDRRLYMLIFGESALNDAVSIILYKFFTSIADPKMRLGVVPFILAVLASTGVFIGSFLVGIITALAFAFLTKHVQMADRPIYETTMLLIFAYLSYLIADVIQLTGIISIFFCGIGMAHYAYPNLAKETTGSLKIQLRFISSLCEGFIFIYLGLGLLSFGGKSHYSPSMILFASIAILISRTHVFIILAISNMFAKTSKDKVPLNHQILMWFSGLRGAVAFALGVTFLEHPVFDSEVKGVIFGTTVMVVVLTVVILGGLTPYMLSWLKIVKPEDTHHEDGHGALAKSGDELDKHGETEYKEIENGDEEEGVRNEMGKPSFFGWLLELDVKYIRRYFTNIPVNPVELTLKRGNSKRKDSLSISPVIQKSENYNKGKKNELNDSLYFSDADTIKSVKSTDMEDLNL</sequence>
<dbReference type="AlphaFoldDB" id="A0AAD5XXS2"/>
<dbReference type="InterPro" id="IPR018422">
    <property type="entry name" value="Cation/H_exchanger_CPA1"/>
</dbReference>
<keyword evidence="5" id="KW-0915">Sodium</keyword>
<gene>
    <name evidence="12" type="primary">SLC9A8</name>
    <name evidence="12" type="ORF">HK099_007985</name>
</gene>
<evidence type="ECO:0000256" key="10">
    <source>
        <dbReference type="SAM" id="Phobius"/>
    </source>
</evidence>
<dbReference type="PANTHER" id="PTHR10110">
    <property type="entry name" value="SODIUM/HYDROGEN EXCHANGER"/>
    <property type="match status" value="1"/>
</dbReference>
<dbReference type="InterPro" id="IPR004709">
    <property type="entry name" value="NaH_exchanger"/>
</dbReference>
<evidence type="ECO:0000256" key="2">
    <source>
        <dbReference type="ARBA" id="ARBA00022448"/>
    </source>
</evidence>
<dbReference type="GO" id="GO:0005769">
    <property type="term" value="C:early endosome"/>
    <property type="evidence" value="ECO:0007669"/>
    <property type="project" value="TreeGrafter"/>
</dbReference>